<dbReference type="Pfam" id="PF02308">
    <property type="entry name" value="MgtC"/>
    <property type="match status" value="1"/>
</dbReference>
<evidence type="ECO:0000313" key="11">
    <source>
        <dbReference type="Proteomes" id="UP000239833"/>
    </source>
</evidence>
<evidence type="ECO:0000256" key="6">
    <source>
        <dbReference type="ARBA" id="ARBA00023136"/>
    </source>
</evidence>
<dbReference type="PANTHER" id="PTHR43773">
    <property type="entry name" value="MAGNESIUM TRANSPORTER MGTE"/>
    <property type="match status" value="1"/>
</dbReference>
<keyword evidence="4 8" id="KW-0812">Transmembrane</keyword>
<evidence type="ECO:0000256" key="8">
    <source>
        <dbReference type="SAM" id="Phobius"/>
    </source>
</evidence>
<dbReference type="InterPro" id="IPR006669">
    <property type="entry name" value="MgtE_transporter"/>
</dbReference>
<comment type="similarity">
    <text evidence="2">Belongs to the MgtC/SapB family.</text>
</comment>
<evidence type="ECO:0000259" key="9">
    <source>
        <dbReference type="PROSITE" id="PS51371"/>
    </source>
</evidence>
<gene>
    <name evidence="10" type="ORF">ERICIII_02426</name>
</gene>
<dbReference type="Pfam" id="PF00571">
    <property type="entry name" value="CBS"/>
    <property type="match status" value="1"/>
</dbReference>
<evidence type="ECO:0000256" key="4">
    <source>
        <dbReference type="ARBA" id="ARBA00022692"/>
    </source>
</evidence>
<dbReference type="Gene3D" id="3.10.580.10">
    <property type="entry name" value="CBS-domain"/>
    <property type="match status" value="1"/>
</dbReference>
<evidence type="ECO:0000313" key="10">
    <source>
        <dbReference type="EMBL" id="AVF26580.1"/>
    </source>
</evidence>
<reference evidence="11" key="1">
    <citation type="submission" date="2017-02" db="EMBL/GenBank/DDBJ databases">
        <title>Delineation of Paenibacillus larvae strains originating from foulbrood outbreaks.</title>
        <authorList>
            <person name="Beims H."/>
            <person name="Bunk B."/>
            <person name="Sproeer C."/>
            <person name="Mohr K.I."/>
            <person name="Pradella S."/>
            <person name="Guenther G."/>
            <person name="Rohde M."/>
            <person name="von der Ohe W."/>
            <person name="Steinert M."/>
        </authorList>
    </citation>
    <scope>NUCLEOTIDE SEQUENCE [LARGE SCALE GENOMIC DNA]</scope>
    <source>
        <strain evidence="11">Eric_III</strain>
    </source>
</reference>
<dbReference type="CDD" id="cd04606">
    <property type="entry name" value="CBS_pair_Mg_transporter"/>
    <property type="match status" value="1"/>
</dbReference>
<name>A0A2L1U0X5_9BACL</name>
<feature type="transmembrane region" description="Helical" evidence="8">
    <location>
        <begin position="6"/>
        <end position="25"/>
    </location>
</feature>
<organism evidence="10 11">
    <name type="scientific">Paenibacillus larvae subsp. larvae</name>
    <dbReference type="NCBI Taxonomy" id="147375"/>
    <lineage>
        <taxon>Bacteria</taxon>
        <taxon>Bacillati</taxon>
        <taxon>Bacillota</taxon>
        <taxon>Bacilli</taxon>
        <taxon>Bacillales</taxon>
        <taxon>Paenibacillaceae</taxon>
        <taxon>Paenibacillus</taxon>
    </lineage>
</organism>
<comment type="subcellular location">
    <subcellularLocation>
        <location evidence="1">Cell membrane</location>
        <topology evidence="1">Multi-pass membrane protein</topology>
    </subcellularLocation>
</comment>
<dbReference type="InterPro" id="IPR003416">
    <property type="entry name" value="MgtC/SapB/SrpB/YhiD_fam"/>
</dbReference>
<dbReference type="InterPro" id="IPR046342">
    <property type="entry name" value="CBS_dom_sf"/>
</dbReference>
<dbReference type="GO" id="GO:0005886">
    <property type="term" value="C:plasma membrane"/>
    <property type="evidence" value="ECO:0007669"/>
    <property type="project" value="UniProtKB-SubCell"/>
</dbReference>
<dbReference type="InterPro" id="IPR000644">
    <property type="entry name" value="CBS_dom"/>
</dbReference>
<evidence type="ECO:0000256" key="3">
    <source>
        <dbReference type="ARBA" id="ARBA00022475"/>
    </source>
</evidence>
<dbReference type="PANTHER" id="PTHR43773:SF1">
    <property type="entry name" value="MAGNESIUM TRANSPORTER MGTE"/>
    <property type="match status" value="1"/>
</dbReference>
<keyword evidence="3" id="KW-1003">Cell membrane</keyword>
<feature type="transmembrane region" description="Helical" evidence="8">
    <location>
        <begin position="37"/>
        <end position="56"/>
    </location>
</feature>
<dbReference type="GO" id="GO:0015095">
    <property type="term" value="F:magnesium ion transmembrane transporter activity"/>
    <property type="evidence" value="ECO:0007669"/>
    <property type="project" value="InterPro"/>
</dbReference>
<dbReference type="InterPro" id="IPR049177">
    <property type="entry name" value="MgtC_SapB_SrpB_YhiD_N"/>
</dbReference>
<evidence type="ECO:0000256" key="2">
    <source>
        <dbReference type="ARBA" id="ARBA00009298"/>
    </source>
</evidence>
<protein>
    <submittedName>
        <fullName evidence="10">Magnesium transporter-like protein</fullName>
    </submittedName>
</protein>
<evidence type="ECO:0000256" key="7">
    <source>
        <dbReference type="PROSITE-ProRule" id="PRU00703"/>
    </source>
</evidence>
<dbReference type="PROSITE" id="PS51371">
    <property type="entry name" value="CBS"/>
    <property type="match status" value="1"/>
</dbReference>
<accession>A0A2L1U0X5</accession>
<feature type="domain" description="CBS" evidence="9">
    <location>
        <begin position="47"/>
        <end position="111"/>
    </location>
</feature>
<keyword evidence="6 8" id="KW-0472">Membrane</keyword>
<dbReference type="PRINTS" id="PR01837">
    <property type="entry name" value="MGTCSAPBPROT"/>
</dbReference>
<dbReference type="SUPFAM" id="SSF54631">
    <property type="entry name" value="CBS-domain pair"/>
    <property type="match status" value="1"/>
</dbReference>
<dbReference type="Proteomes" id="UP000239833">
    <property type="component" value="Chromosome"/>
</dbReference>
<proteinExistence type="inferred from homology"/>
<dbReference type="EMBL" id="CP019655">
    <property type="protein sequence ID" value="AVF26580.1"/>
    <property type="molecule type" value="Genomic_DNA"/>
</dbReference>
<keyword evidence="7" id="KW-0129">CBS domain</keyword>
<keyword evidence="5 8" id="KW-1133">Transmembrane helix</keyword>
<sequence length="142" mass="15576">MTVETVIKLGLALLFGLLIGIDRQVKQKHLGLKPSMVICIASCLVTIVSIDVVIVSQTDPVTDVMKRLSHEESGAETFYYLHVTNENSRLLGVVSLRELIISSPDSLMKDIMSPQIISVPVDASQSEVLQIIRKYGLFAVPV</sequence>
<evidence type="ECO:0000256" key="1">
    <source>
        <dbReference type="ARBA" id="ARBA00004651"/>
    </source>
</evidence>
<evidence type="ECO:0000256" key="5">
    <source>
        <dbReference type="ARBA" id="ARBA00022989"/>
    </source>
</evidence>
<dbReference type="AlphaFoldDB" id="A0A2L1U0X5"/>